<keyword evidence="6" id="KW-0150">Chloroplast</keyword>
<evidence type="ECO:0000256" key="3">
    <source>
        <dbReference type="ARBA" id="ARBA00022980"/>
    </source>
</evidence>
<organism evidence="6">
    <name type="scientific">Lepidodinium chlorophorum</name>
    <name type="common">Dinoflagellate</name>
    <name type="synonym">Gymnodinium chlorophorum</name>
    <dbReference type="NCBI Taxonomy" id="107758"/>
    <lineage>
        <taxon>Eukaryota</taxon>
        <taxon>Sar</taxon>
        <taxon>Alveolata</taxon>
        <taxon>Dinophyceae</taxon>
        <taxon>Gymnodiniales</taxon>
        <taxon>Gymnodiniaceae</taxon>
        <taxon>Lepidodinium</taxon>
    </lineage>
</organism>
<dbReference type="InterPro" id="IPR036967">
    <property type="entry name" value="Ribosomal_uS11_sf"/>
</dbReference>
<dbReference type="GeneID" id="24286238"/>
<dbReference type="RefSeq" id="YP_009139330.1">
    <property type="nucleotide sequence ID" value="NC_027093.1"/>
</dbReference>
<dbReference type="Pfam" id="PF00411">
    <property type="entry name" value="Ribosomal_S11"/>
    <property type="match status" value="1"/>
</dbReference>
<reference evidence="6" key="1">
    <citation type="submission" date="2014-10" db="EMBL/GenBank/DDBJ databases">
        <title>The plastid genome of Lepidodinium chlorophorum.</title>
        <authorList>
            <person name="Kamikawa R."/>
            <person name="Tanifuji G."/>
            <person name="Kawachi M."/>
            <person name="Miyashita M."/>
            <person name="Hashimoto T."/>
            <person name="Inagaki Y."/>
        </authorList>
    </citation>
    <scope>NUCLEOTIDE SEQUENCE</scope>
</reference>
<dbReference type="NCBIfam" id="NF003698">
    <property type="entry name" value="PRK05309.1"/>
    <property type="match status" value="1"/>
</dbReference>
<dbReference type="GO" id="GO:1990904">
    <property type="term" value="C:ribonucleoprotein complex"/>
    <property type="evidence" value="ECO:0007669"/>
    <property type="project" value="UniProtKB-KW"/>
</dbReference>
<evidence type="ECO:0000256" key="5">
    <source>
        <dbReference type="HAMAP-Rule" id="MF_01310"/>
    </source>
</evidence>
<protein>
    <recommendedName>
        <fullName evidence="5">Small ribosomal subunit protein uS11c</fullName>
    </recommendedName>
</protein>
<dbReference type="PIRSF" id="PIRSF002131">
    <property type="entry name" value="Ribosomal_S11"/>
    <property type="match status" value="1"/>
</dbReference>
<evidence type="ECO:0000256" key="2">
    <source>
        <dbReference type="ARBA" id="ARBA00006194"/>
    </source>
</evidence>
<name>A0A0F7R552_LEPCH</name>
<dbReference type="GO" id="GO:0003735">
    <property type="term" value="F:structural constituent of ribosome"/>
    <property type="evidence" value="ECO:0007669"/>
    <property type="project" value="InterPro"/>
</dbReference>
<geneLocation type="chloroplast" evidence="6"/>
<dbReference type="GO" id="GO:0006412">
    <property type="term" value="P:translation"/>
    <property type="evidence" value="ECO:0007669"/>
    <property type="project" value="UniProtKB-UniRule"/>
</dbReference>
<comment type="similarity">
    <text evidence="2 5">Belongs to the universal ribosomal protein uS11 family.</text>
</comment>
<gene>
    <name evidence="5 6" type="primary">rps11</name>
</gene>
<keyword evidence="5" id="KW-0694">RNA-binding</keyword>
<dbReference type="GO" id="GO:0005840">
    <property type="term" value="C:ribosome"/>
    <property type="evidence" value="ECO:0007669"/>
    <property type="project" value="UniProtKB-KW"/>
</dbReference>
<dbReference type="EMBL" id="LC008447">
    <property type="protein sequence ID" value="BAR72304.1"/>
    <property type="molecule type" value="Genomic_DNA"/>
</dbReference>
<dbReference type="GO" id="GO:0019843">
    <property type="term" value="F:rRNA binding"/>
    <property type="evidence" value="ECO:0007669"/>
    <property type="project" value="UniProtKB-UniRule"/>
</dbReference>
<evidence type="ECO:0000256" key="1">
    <source>
        <dbReference type="ARBA" id="ARBA00004229"/>
    </source>
</evidence>
<keyword evidence="5" id="KW-0699">rRNA-binding</keyword>
<keyword evidence="4 5" id="KW-0687">Ribonucleoprotein</keyword>
<proteinExistence type="inferred from homology"/>
<dbReference type="PANTHER" id="PTHR11759">
    <property type="entry name" value="40S RIBOSOMAL PROTEIN S14/30S RIBOSOMAL PROTEIN S11"/>
    <property type="match status" value="1"/>
</dbReference>
<dbReference type="InterPro" id="IPR001971">
    <property type="entry name" value="Ribosomal_uS11"/>
</dbReference>
<evidence type="ECO:0000313" key="6">
    <source>
        <dbReference type="EMBL" id="BAR72304.1"/>
    </source>
</evidence>
<dbReference type="SUPFAM" id="SSF53137">
    <property type="entry name" value="Translational machinery components"/>
    <property type="match status" value="1"/>
</dbReference>
<comment type="subcellular location">
    <subcellularLocation>
        <location evidence="1 5">Plastid</location>
        <location evidence="1 5">Chloroplast</location>
    </subcellularLocation>
</comment>
<dbReference type="Gene3D" id="3.30.420.80">
    <property type="entry name" value="Ribosomal protein S11"/>
    <property type="match status" value="1"/>
</dbReference>
<keyword evidence="3 5" id="KW-0689">Ribosomal protein</keyword>
<keyword evidence="6" id="KW-0934">Plastid</keyword>
<accession>A0A0F7R552</accession>
<dbReference type="GO" id="GO:0009507">
    <property type="term" value="C:chloroplast"/>
    <property type="evidence" value="ECO:0007669"/>
    <property type="project" value="UniProtKB-SubCell"/>
</dbReference>
<sequence length="136" mass="15482">MVHFIAKIVSPTFQIKKAYQKGIVHIRTTYNNTLITIRSNFGKVIAWSSSGICGFRGARKRTPFAAKTVAENAAKKTMKHGIQKVRVYLFGPGFGREIAIRRICEGFHVKIIRDVTALPHNGCRSPKRRRVLIKWF</sequence>
<dbReference type="AlphaFoldDB" id="A0A0F7R552"/>
<dbReference type="HAMAP" id="MF_01310">
    <property type="entry name" value="Ribosomal_uS11"/>
    <property type="match status" value="1"/>
</dbReference>
<comment type="subunit">
    <text evidence="5">Part of the 30S ribosomal subunit.</text>
</comment>
<evidence type="ECO:0000256" key="4">
    <source>
        <dbReference type="ARBA" id="ARBA00023274"/>
    </source>
</evidence>